<dbReference type="PANTHER" id="PTHR22763">
    <property type="entry name" value="RING ZINC FINGER PROTEIN"/>
    <property type="match status" value="1"/>
</dbReference>
<keyword evidence="4 11" id="KW-0812">Transmembrane</keyword>
<dbReference type="InterPro" id="IPR050731">
    <property type="entry name" value="HRD1_E3_ubiq-ligases"/>
</dbReference>
<dbReference type="KEGG" id="kla:KLLA0_C05874g"/>
<protein>
    <submittedName>
        <fullName evidence="13">KLLA0C05874p</fullName>
    </submittedName>
</protein>
<evidence type="ECO:0000256" key="5">
    <source>
        <dbReference type="ARBA" id="ARBA00022723"/>
    </source>
</evidence>
<evidence type="ECO:0000256" key="10">
    <source>
        <dbReference type="PROSITE-ProRule" id="PRU00175"/>
    </source>
</evidence>
<dbReference type="AlphaFoldDB" id="Q6CUD0"/>
<reference evidence="13 14" key="1">
    <citation type="journal article" date="2004" name="Nature">
        <title>Genome evolution in yeasts.</title>
        <authorList>
            <consortium name="Genolevures"/>
            <person name="Dujon B."/>
            <person name="Sherman D."/>
            <person name="Fischer G."/>
            <person name="Durrens P."/>
            <person name="Casaregola S."/>
            <person name="Lafontaine I."/>
            <person name="de Montigny J."/>
            <person name="Marck C."/>
            <person name="Neuveglise C."/>
            <person name="Talla E."/>
            <person name="Goffard N."/>
            <person name="Frangeul L."/>
            <person name="Aigle M."/>
            <person name="Anthouard V."/>
            <person name="Babour A."/>
            <person name="Barbe V."/>
            <person name="Barnay S."/>
            <person name="Blanchin S."/>
            <person name="Beckerich J.M."/>
            <person name="Beyne E."/>
            <person name="Bleykasten C."/>
            <person name="Boisrame A."/>
            <person name="Boyer J."/>
            <person name="Cattolico L."/>
            <person name="Confanioleri F."/>
            <person name="de Daruvar A."/>
            <person name="Despons L."/>
            <person name="Fabre E."/>
            <person name="Fairhead C."/>
            <person name="Ferry-Dumazet H."/>
            <person name="Groppi A."/>
            <person name="Hantraye F."/>
            <person name="Hennequin C."/>
            <person name="Jauniaux N."/>
            <person name="Joyet P."/>
            <person name="Kachouri R."/>
            <person name="Kerrest A."/>
            <person name="Koszul R."/>
            <person name="Lemaire M."/>
            <person name="Lesur I."/>
            <person name="Ma L."/>
            <person name="Muller H."/>
            <person name="Nicaud J.M."/>
            <person name="Nikolski M."/>
            <person name="Oztas S."/>
            <person name="Ozier-Kalogeropoulos O."/>
            <person name="Pellenz S."/>
            <person name="Potier S."/>
            <person name="Richard G.F."/>
            <person name="Straub M.L."/>
            <person name="Suleau A."/>
            <person name="Swennene D."/>
            <person name="Tekaia F."/>
            <person name="Wesolowski-Louvel M."/>
            <person name="Westhof E."/>
            <person name="Wirth B."/>
            <person name="Zeniou-Meyer M."/>
            <person name="Zivanovic I."/>
            <person name="Bolotin-Fukuhara M."/>
            <person name="Thierry A."/>
            <person name="Bouchier C."/>
            <person name="Caudron B."/>
            <person name="Scarpelli C."/>
            <person name="Gaillardin C."/>
            <person name="Weissenbach J."/>
            <person name="Wincker P."/>
            <person name="Souciet J.L."/>
        </authorList>
    </citation>
    <scope>NUCLEOTIDE SEQUENCE [LARGE SCALE GENOMIC DNA]</scope>
    <source>
        <strain evidence="14">ATCC 8585 / CBS 2359 / DSM 70799 / NBRC 1267 / NRRL Y-1140 / WM37</strain>
    </source>
</reference>
<dbReference type="GO" id="GO:0061630">
    <property type="term" value="F:ubiquitin protein ligase activity"/>
    <property type="evidence" value="ECO:0007669"/>
    <property type="project" value="UniProtKB-EC"/>
</dbReference>
<evidence type="ECO:0000256" key="7">
    <source>
        <dbReference type="ARBA" id="ARBA00022833"/>
    </source>
</evidence>
<keyword evidence="3" id="KW-0808">Transferase</keyword>
<dbReference type="InterPro" id="IPR013083">
    <property type="entry name" value="Znf_RING/FYVE/PHD"/>
</dbReference>
<evidence type="ECO:0000256" key="9">
    <source>
        <dbReference type="ARBA" id="ARBA00023136"/>
    </source>
</evidence>
<dbReference type="OMA" id="SDNLCII"/>
<keyword evidence="6 10" id="KW-0863">Zinc-finger</keyword>
<dbReference type="Proteomes" id="UP000000598">
    <property type="component" value="Chromosome C"/>
</dbReference>
<dbReference type="InterPro" id="IPR057992">
    <property type="entry name" value="TPR_SYVN1_N"/>
</dbReference>
<dbReference type="InParanoid" id="Q6CUD0"/>
<dbReference type="Gene3D" id="3.30.40.10">
    <property type="entry name" value="Zinc/RING finger domain, C3HC4 (zinc finger)"/>
    <property type="match status" value="1"/>
</dbReference>
<evidence type="ECO:0000256" key="11">
    <source>
        <dbReference type="SAM" id="Phobius"/>
    </source>
</evidence>
<dbReference type="GO" id="GO:0005789">
    <property type="term" value="C:endoplasmic reticulum membrane"/>
    <property type="evidence" value="ECO:0007669"/>
    <property type="project" value="UniProtKB-SubCell"/>
</dbReference>
<comment type="subcellular location">
    <subcellularLocation>
        <location evidence="1">Endomembrane system</location>
        <topology evidence="1">Multi-pass membrane protein</topology>
    </subcellularLocation>
</comment>
<proteinExistence type="predicted"/>
<dbReference type="HOGENOM" id="CLU_026577_0_0_1"/>
<evidence type="ECO:0000256" key="8">
    <source>
        <dbReference type="ARBA" id="ARBA00022989"/>
    </source>
</evidence>
<feature type="transmembrane region" description="Helical" evidence="11">
    <location>
        <begin position="26"/>
        <end position="52"/>
    </location>
</feature>
<feature type="transmembrane region" description="Helical" evidence="11">
    <location>
        <begin position="119"/>
        <end position="140"/>
    </location>
</feature>
<dbReference type="PROSITE" id="PS50089">
    <property type="entry name" value="ZF_RING_2"/>
    <property type="match status" value="1"/>
</dbReference>
<evidence type="ECO:0000256" key="4">
    <source>
        <dbReference type="ARBA" id="ARBA00022692"/>
    </source>
</evidence>
<evidence type="ECO:0000256" key="3">
    <source>
        <dbReference type="ARBA" id="ARBA00022679"/>
    </source>
</evidence>
<keyword evidence="7" id="KW-0862">Zinc</keyword>
<gene>
    <name evidence="13" type="ORF">KLLA0_C05874g</name>
</gene>
<dbReference type="GO" id="GO:0043161">
    <property type="term" value="P:proteasome-mediated ubiquitin-dependent protein catabolic process"/>
    <property type="evidence" value="ECO:0007669"/>
    <property type="project" value="TreeGrafter"/>
</dbReference>
<accession>Q6CUD0</accession>
<dbReference type="SMART" id="SM00184">
    <property type="entry name" value="RING"/>
    <property type="match status" value="1"/>
</dbReference>
<feature type="domain" description="RING-type" evidence="12">
    <location>
        <begin position="353"/>
        <end position="401"/>
    </location>
</feature>
<evidence type="ECO:0000256" key="2">
    <source>
        <dbReference type="ARBA" id="ARBA00004906"/>
    </source>
</evidence>
<dbReference type="GO" id="GO:0036503">
    <property type="term" value="P:ERAD pathway"/>
    <property type="evidence" value="ECO:0007669"/>
    <property type="project" value="TreeGrafter"/>
</dbReference>
<dbReference type="UniPathway" id="UPA00143"/>
<dbReference type="Pfam" id="PF13639">
    <property type="entry name" value="zf-RING_2"/>
    <property type="match status" value="1"/>
</dbReference>
<feature type="transmembrane region" description="Helical" evidence="11">
    <location>
        <begin position="161"/>
        <end position="184"/>
    </location>
</feature>
<dbReference type="GO" id="GO:0008270">
    <property type="term" value="F:zinc ion binding"/>
    <property type="evidence" value="ECO:0007669"/>
    <property type="project" value="UniProtKB-KW"/>
</dbReference>
<dbReference type="eggNOG" id="KOG0802">
    <property type="taxonomic scope" value="Eukaryota"/>
</dbReference>
<dbReference type="SUPFAM" id="SSF57850">
    <property type="entry name" value="RING/U-box"/>
    <property type="match status" value="1"/>
</dbReference>
<dbReference type="PANTHER" id="PTHR22763:SF184">
    <property type="entry name" value="E3 UBIQUITIN-PROTEIN LIGASE SYNOVIOLIN"/>
    <property type="match status" value="1"/>
</dbReference>
<dbReference type="FunCoup" id="Q6CUD0">
    <property type="interactions" value="254"/>
</dbReference>
<feature type="transmembrane region" description="Helical" evidence="11">
    <location>
        <begin position="64"/>
        <end position="87"/>
    </location>
</feature>
<evidence type="ECO:0000256" key="6">
    <source>
        <dbReference type="ARBA" id="ARBA00022771"/>
    </source>
</evidence>
<keyword evidence="5" id="KW-0479">Metal-binding</keyword>
<evidence type="ECO:0000313" key="14">
    <source>
        <dbReference type="Proteomes" id="UP000000598"/>
    </source>
</evidence>
<comment type="pathway">
    <text evidence="2">Protein modification; protein ubiquitination.</text>
</comment>
<dbReference type="InterPro" id="IPR001841">
    <property type="entry name" value="Znf_RING"/>
</dbReference>
<dbReference type="Pfam" id="PF25563">
    <property type="entry name" value="TPR_SYVN1_N"/>
    <property type="match status" value="1"/>
</dbReference>
<evidence type="ECO:0000256" key="1">
    <source>
        <dbReference type="ARBA" id="ARBA00004127"/>
    </source>
</evidence>
<dbReference type="EMBL" id="CR382123">
    <property type="protein sequence ID" value="CAH01310.1"/>
    <property type="molecule type" value="Genomic_DNA"/>
</dbReference>
<keyword evidence="8 11" id="KW-1133">Transmembrane helix</keyword>
<name>Q6CUD0_KLULA</name>
<keyword evidence="9 11" id="KW-0472">Membrane</keyword>
<evidence type="ECO:0000313" key="13">
    <source>
        <dbReference type="EMBL" id="CAH01310.1"/>
    </source>
</evidence>
<sequence length="553" mass="62678">MFGLFNRNPEAGAPGQPQNVFLTQKFIAYSLMSYTAAAWSLHYCVTTSFSYLHAMTKITEGIHAMIWGNLFLLNSVLILKGVIHMLFGQLRLIEYEHILERISYTVITLLLSCSSMNGLISVMQIHCVLFVCCRTLHWILKDRMEVTFQANDMRLTLKDILLSRFMFNLLVLTAVDGIIVAYYVNKILYKSNIDVTYTLFIISQYAILGTDLLQVILRTGLNLFELSTIQNRARIRRNADHHVDEPVINHEERPNAVAIEEDEDEDEENAGLEGKFIYEKLIDVFISTVKVIIKFASSFSTGRVMMVTVLWEAITTFKSARGLWKNWKSSKSLDASLMDATDIQIESGEIDICIVCMEDFLPSHQRKSDGKKVKILPCTHALHLSCLKNWIARSPTCPICRLPIFDENGNVMPYQDHSQSTDPNTTAQEISPGIAVETNSQTNINTLETTNQNITLSPDNSTAQNLAFLPTRNTSLIIPIQREDEHKHKFKILTESGKEIEGSLILRNNIDTTKGSVVLPQDLLIDQDASQLKRKIADLESKLEELSKKVKRE</sequence>
<dbReference type="GO" id="GO:0016567">
    <property type="term" value="P:protein ubiquitination"/>
    <property type="evidence" value="ECO:0007669"/>
    <property type="project" value="UniProtKB-UniPathway"/>
</dbReference>
<dbReference type="STRING" id="284590.Q6CUD0"/>
<keyword evidence="14" id="KW-1185">Reference proteome</keyword>
<organism evidence="13 14">
    <name type="scientific">Kluyveromyces lactis (strain ATCC 8585 / CBS 2359 / DSM 70799 / NBRC 1267 / NRRL Y-1140 / WM37)</name>
    <name type="common">Yeast</name>
    <name type="synonym">Candida sphaerica</name>
    <dbReference type="NCBI Taxonomy" id="284590"/>
    <lineage>
        <taxon>Eukaryota</taxon>
        <taxon>Fungi</taxon>
        <taxon>Dikarya</taxon>
        <taxon>Ascomycota</taxon>
        <taxon>Saccharomycotina</taxon>
        <taxon>Saccharomycetes</taxon>
        <taxon>Saccharomycetales</taxon>
        <taxon>Saccharomycetaceae</taxon>
        <taxon>Kluyveromyces</taxon>
    </lineage>
</organism>
<dbReference type="PaxDb" id="284590-Q6CUD0"/>
<evidence type="ECO:0000259" key="12">
    <source>
        <dbReference type="PROSITE" id="PS50089"/>
    </source>
</evidence>